<organism evidence="3 4">
    <name type="scientific">Mucilaginibacter rigui</name>
    <dbReference type="NCBI Taxonomy" id="534635"/>
    <lineage>
        <taxon>Bacteria</taxon>
        <taxon>Pseudomonadati</taxon>
        <taxon>Bacteroidota</taxon>
        <taxon>Sphingobacteriia</taxon>
        <taxon>Sphingobacteriales</taxon>
        <taxon>Sphingobacteriaceae</taxon>
        <taxon>Mucilaginibacter</taxon>
    </lineage>
</organism>
<keyword evidence="1" id="KW-0732">Signal</keyword>
<evidence type="ECO:0000259" key="2">
    <source>
        <dbReference type="PROSITE" id="PS50213"/>
    </source>
</evidence>
<sequence>MKKSLLMVGAMVLLNFTASRVFAQVQDTTKKTTTTTTAPAATDGASDVVRALGSNPDYSTALSAVKTAGLDSSLKTGGPYTIFAPNNAAFSSLPPAKLDSLMKDPAKLATVLKGHVVTGKYAKADIIKALNAGKGKATLTTLDGQTLTLSVTADKKLQLADAKGDTAQVILYDLIGANGIVNGLNGVLAPK</sequence>
<dbReference type="Proteomes" id="UP000618754">
    <property type="component" value="Unassembled WGS sequence"/>
</dbReference>
<dbReference type="InterPro" id="IPR000782">
    <property type="entry name" value="FAS1_domain"/>
</dbReference>
<dbReference type="EMBL" id="JACWMW010000001">
    <property type="protein sequence ID" value="MBD1384281.1"/>
    <property type="molecule type" value="Genomic_DNA"/>
</dbReference>
<dbReference type="InterPro" id="IPR036378">
    <property type="entry name" value="FAS1_dom_sf"/>
</dbReference>
<comment type="caution">
    <text evidence="3">The sequence shown here is derived from an EMBL/GenBank/DDBJ whole genome shotgun (WGS) entry which is preliminary data.</text>
</comment>
<dbReference type="Pfam" id="PF02469">
    <property type="entry name" value="Fasciclin"/>
    <property type="match status" value="1"/>
</dbReference>
<keyword evidence="4" id="KW-1185">Reference proteome</keyword>
<accession>A0ABR7X100</accession>
<dbReference type="Gene3D" id="2.30.180.10">
    <property type="entry name" value="FAS1 domain"/>
    <property type="match status" value="1"/>
</dbReference>
<dbReference type="PANTHER" id="PTHR10900">
    <property type="entry name" value="PERIOSTIN-RELATED"/>
    <property type="match status" value="1"/>
</dbReference>
<feature type="chain" id="PRO_5045872826" evidence="1">
    <location>
        <begin position="24"/>
        <end position="191"/>
    </location>
</feature>
<dbReference type="RefSeq" id="WP_191174166.1">
    <property type="nucleotide sequence ID" value="NZ_JACWMW010000001.1"/>
</dbReference>
<reference evidence="3 4" key="1">
    <citation type="submission" date="2020-09" db="EMBL/GenBank/DDBJ databases">
        <title>Novel species of Mucilaginibacter isolated from a glacier on the Tibetan Plateau.</title>
        <authorList>
            <person name="Liu Q."/>
            <person name="Xin Y.-H."/>
        </authorList>
    </citation>
    <scope>NUCLEOTIDE SEQUENCE [LARGE SCALE GENOMIC DNA]</scope>
    <source>
        <strain evidence="3 4">CGMCC 1.13878</strain>
    </source>
</reference>
<dbReference type="PANTHER" id="PTHR10900:SF77">
    <property type="entry name" value="FI19380P1"/>
    <property type="match status" value="1"/>
</dbReference>
<protein>
    <submittedName>
        <fullName evidence="3">Fasciclin domain-containing protein</fullName>
    </submittedName>
</protein>
<dbReference type="SMART" id="SM00554">
    <property type="entry name" value="FAS1"/>
    <property type="match status" value="1"/>
</dbReference>
<proteinExistence type="predicted"/>
<gene>
    <name evidence="3" type="ORF">IDJ75_03245</name>
</gene>
<name>A0ABR7X100_9SPHI</name>
<feature type="domain" description="FAS1" evidence="2">
    <location>
        <begin position="45"/>
        <end position="188"/>
    </location>
</feature>
<evidence type="ECO:0000256" key="1">
    <source>
        <dbReference type="SAM" id="SignalP"/>
    </source>
</evidence>
<dbReference type="InterPro" id="IPR050904">
    <property type="entry name" value="Adhesion/Biosynth-related"/>
</dbReference>
<evidence type="ECO:0000313" key="4">
    <source>
        <dbReference type="Proteomes" id="UP000618754"/>
    </source>
</evidence>
<dbReference type="PROSITE" id="PS50213">
    <property type="entry name" value="FAS1"/>
    <property type="match status" value="1"/>
</dbReference>
<dbReference type="SUPFAM" id="SSF82153">
    <property type="entry name" value="FAS1 domain"/>
    <property type="match status" value="1"/>
</dbReference>
<evidence type="ECO:0000313" key="3">
    <source>
        <dbReference type="EMBL" id="MBD1384281.1"/>
    </source>
</evidence>
<feature type="signal peptide" evidence="1">
    <location>
        <begin position="1"/>
        <end position="23"/>
    </location>
</feature>